<evidence type="ECO:0000313" key="17">
    <source>
        <dbReference type="EMBL" id="MFC5568398.1"/>
    </source>
</evidence>
<comment type="subunit">
    <text evidence="4">Monomer.</text>
</comment>
<protein>
    <recommendedName>
        <fullName evidence="15">Coproporphyrinogen-III oxidase</fullName>
        <ecNumber evidence="15">1.3.98.3</ecNumber>
    </recommendedName>
</protein>
<comment type="catalytic activity">
    <reaction evidence="14 15">
        <text>coproporphyrinogen III + 2 S-adenosyl-L-methionine = protoporphyrinogen IX + 2 5'-deoxyadenosine + 2 L-methionine + 2 CO2</text>
        <dbReference type="Rhea" id="RHEA:15425"/>
        <dbReference type="ChEBI" id="CHEBI:16526"/>
        <dbReference type="ChEBI" id="CHEBI:17319"/>
        <dbReference type="ChEBI" id="CHEBI:57307"/>
        <dbReference type="ChEBI" id="CHEBI:57309"/>
        <dbReference type="ChEBI" id="CHEBI:57844"/>
        <dbReference type="ChEBI" id="CHEBI:59789"/>
        <dbReference type="EC" id="1.3.98.3"/>
    </reaction>
</comment>
<evidence type="ECO:0000256" key="4">
    <source>
        <dbReference type="ARBA" id="ARBA00011245"/>
    </source>
</evidence>
<proteinExistence type="inferred from homology"/>
<dbReference type="Proteomes" id="UP001596056">
    <property type="component" value="Unassembled WGS sequence"/>
</dbReference>
<accession>A0ABW0SHB3</accession>
<dbReference type="CDD" id="cd01335">
    <property type="entry name" value="Radical_SAM"/>
    <property type="match status" value="1"/>
</dbReference>
<evidence type="ECO:0000256" key="11">
    <source>
        <dbReference type="ARBA" id="ARBA00023014"/>
    </source>
</evidence>
<dbReference type="InterPro" id="IPR007197">
    <property type="entry name" value="rSAM"/>
</dbReference>
<dbReference type="Gene3D" id="3.80.30.20">
    <property type="entry name" value="tm_1862 like domain"/>
    <property type="match status" value="1"/>
</dbReference>
<name>A0ABW0SHB3_9RHOB</name>
<dbReference type="EMBL" id="JBHSNA010000045">
    <property type="protein sequence ID" value="MFC5568398.1"/>
    <property type="molecule type" value="Genomic_DNA"/>
</dbReference>
<gene>
    <name evidence="17" type="primary">hemN</name>
    <name evidence="17" type="ORF">ACFPOC_18565</name>
</gene>
<dbReference type="Pfam" id="PF04055">
    <property type="entry name" value="Radical_SAM"/>
    <property type="match status" value="1"/>
</dbReference>
<comment type="pathway">
    <text evidence="2 15">Porphyrin-containing compound metabolism; protoporphyrin-IX biosynthesis; protoporphyrinogen-IX from coproporphyrinogen-III (AdoMet route): step 1/1.</text>
</comment>
<dbReference type="SUPFAM" id="SSF102114">
    <property type="entry name" value="Radical SAM enzymes"/>
    <property type="match status" value="1"/>
</dbReference>
<evidence type="ECO:0000256" key="3">
    <source>
        <dbReference type="ARBA" id="ARBA00005493"/>
    </source>
</evidence>
<dbReference type="InterPro" id="IPR058240">
    <property type="entry name" value="rSAM_sf"/>
</dbReference>
<evidence type="ECO:0000256" key="14">
    <source>
        <dbReference type="ARBA" id="ARBA00048321"/>
    </source>
</evidence>
<keyword evidence="5 15" id="KW-0004">4Fe-4S</keyword>
<evidence type="ECO:0000256" key="12">
    <source>
        <dbReference type="ARBA" id="ARBA00023244"/>
    </source>
</evidence>
<dbReference type="NCBIfam" id="TIGR00538">
    <property type="entry name" value="hemN"/>
    <property type="match status" value="1"/>
</dbReference>
<evidence type="ECO:0000256" key="9">
    <source>
        <dbReference type="ARBA" id="ARBA00023002"/>
    </source>
</evidence>
<dbReference type="InterPro" id="IPR034505">
    <property type="entry name" value="Coproporphyrinogen-III_oxidase"/>
</dbReference>
<dbReference type="PANTHER" id="PTHR13932">
    <property type="entry name" value="COPROPORPHYRINIGEN III OXIDASE"/>
    <property type="match status" value="1"/>
</dbReference>
<dbReference type="PANTHER" id="PTHR13932:SF6">
    <property type="entry name" value="OXYGEN-INDEPENDENT COPROPORPHYRINOGEN III OXIDASE"/>
    <property type="match status" value="1"/>
</dbReference>
<keyword evidence="8 15" id="KW-0479">Metal-binding</keyword>
<dbReference type="PROSITE" id="PS51918">
    <property type="entry name" value="RADICAL_SAM"/>
    <property type="match status" value="1"/>
</dbReference>
<dbReference type="InterPro" id="IPR004558">
    <property type="entry name" value="Coprogen_oxidase_HemN"/>
</dbReference>
<feature type="domain" description="Radical SAM core" evidence="16">
    <location>
        <begin position="45"/>
        <end position="282"/>
    </location>
</feature>
<evidence type="ECO:0000256" key="15">
    <source>
        <dbReference type="PIRNR" id="PIRNR000167"/>
    </source>
</evidence>
<dbReference type="InterPro" id="IPR023404">
    <property type="entry name" value="rSAM_horseshoe"/>
</dbReference>
<evidence type="ECO:0000256" key="6">
    <source>
        <dbReference type="ARBA" id="ARBA00022490"/>
    </source>
</evidence>
<dbReference type="RefSeq" id="WP_209843241.1">
    <property type="nucleotide sequence ID" value="NZ_JAGGJP010000026.1"/>
</dbReference>
<evidence type="ECO:0000256" key="7">
    <source>
        <dbReference type="ARBA" id="ARBA00022691"/>
    </source>
</evidence>
<comment type="subcellular location">
    <subcellularLocation>
        <location evidence="1 15">Cytoplasm</location>
    </subcellularLocation>
</comment>
<keyword evidence="6 15" id="KW-0963">Cytoplasm</keyword>
<comment type="cofactor">
    <cofactor evidence="15">
        <name>[4Fe-4S] cluster</name>
        <dbReference type="ChEBI" id="CHEBI:49883"/>
    </cofactor>
    <text evidence="15">Binds 1 [4Fe-4S] cluster. The cluster is coordinated with 3 cysteines and an exchangeable S-adenosyl-L-methionine.</text>
</comment>
<dbReference type="PIRSF" id="PIRSF000167">
    <property type="entry name" value="HemN"/>
    <property type="match status" value="1"/>
</dbReference>
<evidence type="ECO:0000256" key="1">
    <source>
        <dbReference type="ARBA" id="ARBA00004496"/>
    </source>
</evidence>
<comment type="caution">
    <text evidence="17">The sequence shown here is derived from an EMBL/GenBank/DDBJ whole genome shotgun (WGS) entry which is preliminary data.</text>
</comment>
<sequence>MASHELLRDVGLFDARAPRYTSYPPANHFAGGVGPDQVASWLESIPSGTRVSLYAHIPYCRRLCWFCACRTQGTTTDRPLIPYLAQLKSELALVGRHLRPDVEVAAIHLGGGTPTILPPAMLAELCDALNTFRPLARDLAFSVEIDPTEIDRPRLDVLAAAGMTRASIGVQDFDETVQEAIGRAQGYQLTRDVVEMIRATGVSSLNMDMLYGLPHQTRARMTDTVQKILSLSPDRLALYGYAHVPWMAKRQVLIDANALPGSEERLDLFEAAARMFAWDGYEPIGIDHFARPDDPLATAAREGRMRRNFQGYTEDGADVLIGLGASAISRYPQGYAQNSSKSSAYAMAVKKGSLATERGHAFSADDLLRSDMIERLMCRFDLDLPAIASAHGLPVPEVSRLAEPLRRRFADWIEERDGTLRLVRSPRLIARMAAQAIDAYAMPEGRHSRAL</sequence>
<comment type="function">
    <text evidence="13">Involved in the heme biosynthesis. Catalyzes the anaerobic oxidative decarboxylation of propionate groups of rings A and B of coproporphyrinogen III to yield the vinyl groups in protoporphyrinogen IX.</text>
</comment>
<comment type="similarity">
    <text evidence="3 15">Belongs to the anaerobic coproporphyrinogen-III oxidase family.</text>
</comment>
<evidence type="ECO:0000256" key="8">
    <source>
        <dbReference type="ARBA" id="ARBA00022723"/>
    </source>
</evidence>
<evidence type="ECO:0000313" key="18">
    <source>
        <dbReference type="Proteomes" id="UP001596056"/>
    </source>
</evidence>
<evidence type="ECO:0000256" key="13">
    <source>
        <dbReference type="ARBA" id="ARBA00024295"/>
    </source>
</evidence>
<dbReference type="EC" id="1.3.98.3" evidence="15"/>
<dbReference type="SMART" id="SM00729">
    <property type="entry name" value="Elp3"/>
    <property type="match status" value="1"/>
</dbReference>
<evidence type="ECO:0000256" key="2">
    <source>
        <dbReference type="ARBA" id="ARBA00004785"/>
    </source>
</evidence>
<organism evidence="17 18">
    <name type="scientific">Rubellimicrobium aerolatum</name>
    <dbReference type="NCBI Taxonomy" id="490979"/>
    <lineage>
        <taxon>Bacteria</taxon>
        <taxon>Pseudomonadati</taxon>
        <taxon>Pseudomonadota</taxon>
        <taxon>Alphaproteobacteria</taxon>
        <taxon>Rhodobacterales</taxon>
        <taxon>Roseobacteraceae</taxon>
        <taxon>Rubellimicrobium</taxon>
    </lineage>
</organism>
<keyword evidence="12 15" id="KW-0627">Porphyrin biosynthesis</keyword>
<keyword evidence="11 15" id="KW-0411">Iron-sulfur</keyword>
<dbReference type="Gene3D" id="1.10.10.920">
    <property type="match status" value="1"/>
</dbReference>
<dbReference type="GO" id="GO:0051989">
    <property type="term" value="F:coproporphyrinogen dehydrogenase activity"/>
    <property type="evidence" value="ECO:0007669"/>
    <property type="project" value="UniProtKB-EC"/>
</dbReference>
<keyword evidence="10 15" id="KW-0408">Iron</keyword>
<keyword evidence="9 15" id="KW-0560">Oxidoreductase</keyword>
<dbReference type="SFLD" id="SFLDS00029">
    <property type="entry name" value="Radical_SAM"/>
    <property type="match status" value="1"/>
</dbReference>
<dbReference type="SFLD" id="SFLDG01065">
    <property type="entry name" value="anaerobic_coproporphyrinogen-I"/>
    <property type="match status" value="1"/>
</dbReference>
<keyword evidence="18" id="KW-1185">Reference proteome</keyword>
<reference evidence="18" key="1">
    <citation type="journal article" date="2019" name="Int. J. Syst. Evol. Microbiol.">
        <title>The Global Catalogue of Microorganisms (GCM) 10K type strain sequencing project: providing services to taxonomists for standard genome sequencing and annotation.</title>
        <authorList>
            <consortium name="The Broad Institute Genomics Platform"/>
            <consortium name="The Broad Institute Genome Sequencing Center for Infectious Disease"/>
            <person name="Wu L."/>
            <person name="Ma J."/>
        </authorList>
    </citation>
    <scope>NUCLEOTIDE SEQUENCE [LARGE SCALE GENOMIC DNA]</scope>
    <source>
        <strain evidence="18">KACC 11588</strain>
    </source>
</reference>
<keyword evidence="7 15" id="KW-0949">S-adenosyl-L-methionine</keyword>
<dbReference type="InterPro" id="IPR006638">
    <property type="entry name" value="Elp3/MiaA/NifB-like_rSAM"/>
</dbReference>
<evidence type="ECO:0000256" key="5">
    <source>
        <dbReference type="ARBA" id="ARBA00022485"/>
    </source>
</evidence>
<evidence type="ECO:0000259" key="16">
    <source>
        <dbReference type="PROSITE" id="PS51918"/>
    </source>
</evidence>
<evidence type="ECO:0000256" key="10">
    <source>
        <dbReference type="ARBA" id="ARBA00023004"/>
    </source>
</evidence>